<comment type="caution">
    <text evidence="1">The sequence shown here is derived from an EMBL/GenBank/DDBJ whole genome shotgun (WGS) entry which is preliminary data.</text>
</comment>
<evidence type="ECO:0000313" key="2">
    <source>
        <dbReference type="Proteomes" id="UP000198733"/>
    </source>
</evidence>
<organism evidence="1 2">
    <name type="scientific">Virgibacillus subterraneus</name>
    <dbReference type="NCBI Taxonomy" id="621109"/>
    <lineage>
        <taxon>Bacteria</taxon>
        <taxon>Bacillati</taxon>
        <taxon>Bacillota</taxon>
        <taxon>Bacilli</taxon>
        <taxon>Bacillales</taxon>
        <taxon>Bacillaceae</taxon>
        <taxon>Virgibacillus</taxon>
    </lineage>
</organism>
<sequence length="79" mass="9635">MTEWKHRPTVSDSHPFKEEYDNMLDADRDYFKIRYEVNESEKSGDSSIDNYFAKKMVDNPIEVYYWKFINKETRINDRG</sequence>
<accession>A0A1H8ZAH3</accession>
<dbReference type="Proteomes" id="UP000198733">
    <property type="component" value="Unassembled WGS sequence"/>
</dbReference>
<reference evidence="1 2" key="1">
    <citation type="submission" date="2016-10" db="EMBL/GenBank/DDBJ databases">
        <authorList>
            <person name="Varghese N."/>
            <person name="Submissions S."/>
        </authorList>
    </citation>
    <scope>NUCLEOTIDE SEQUENCE [LARGE SCALE GENOMIC DNA]</scope>
    <source>
        <strain evidence="1 2">CGMCC 1.7734</strain>
    </source>
</reference>
<name>A0A1H8ZAH3_9BACI</name>
<dbReference type="EMBL" id="FOEH01000001">
    <property type="protein sequence ID" value="SEP61435.1"/>
    <property type="molecule type" value="Genomic_DNA"/>
</dbReference>
<dbReference type="RefSeq" id="WP_092501775.1">
    <property type="nucleotide sequence ID" value="NZ_FOEH01000001.1"/>
</dbReference>
<proteinExistence type="predicted"/>
<evidence type="ECO:0000313" key="1">
    <source>
        <dbReference type="EMBL" id="SEP61435.1"/>
    </source>
</evidence>
<keyword evidence="2" id="KW-1185">Reference proteome</keyword>
<gene>
    <name evidence="1" type="ORF">SAMN05216232_0354</name>
</gene>
<protein>
    <submittedName>
        <fullName evidence="1">Uncharacterized protein</fullName>
    </submittedName>
</protein>